<sequence length="350" mass="36080">MSMRAAPSPARLPGLDILRLLGALWLFHLVFFAGWAAPDPTLMQGSGTAARLAARAAGVLATSGVAGLELLLTVSGFLAFRDVRAGRAGSFAARFLRLAAPLAVLAVAYAAYSGGPFGAALGQALLLRSPYSTPLLEQAVGGVNPFLAFLPLAWAWAIACGRFPRAAGWPALAALWAACAGLALAGPAGLTPNVHLTAFCWGALAARISQDTAWTARVPAWAGPFCFLAAVALCHKLSALKGADPAYLIAGRDLPALAQATALQALCALAVLCSLKPGTAPAWLRPLTLAGSATYGFFIAWTHWSGPLAAGIIGPDAPLPPRYLAVLGVSLFVALALRPCLDRLPRRPIP</sequence>
<dbReference type="EMBL" id="BLTE01000027">
    <property type="protein sequence ID" value="GFK95960.1"/>
    <property type="molecule type" value="Genomic_DNA"/>
</dbReference>
<keyword evidence="1" id="KW-1133">Transmembrane helix</keyword>
<keyword evidence="1" id="KW-0812">Transmembrane</keyword>
<name>A0A6V8LYU0_9BACT</name>
<dbReference type="AlphaFoldDB" id="A0A6V8LYU0"/>
<reference evidence="2 3" key="2">
    <citation type="submission" date="2020-05" db="EMBL/GenBank/DDBJ databases">
        <title>Draft genome sequence of Desulfovibrio sp. strainFSS-1.</title>
        <authorList>
            <person name="Shimoshige H."/>
            <person name="Kobayashi H."/>
            <person name="Maekawa T."/>
        </authorList>
    </citation>
    <scope>NUCLEOTIDE SEQUENCE [LARGE SCALE GENOMIC DNA]</scope>
    <source>
        <strain evidence="2 3">SIID29052-01</strain>
    </source>
</reference>
<feature type="transmembrane region" description="Helical" evidence="1">
    <location>
        <begin position="52"/>
        <end position="79"/>
    </location>
</feature>
<evidence type="ECO:0000313" key="3">
    <source>
        <dbReference type="Proteomes" id="UP000494245"/>
    </source>
</evidence>
<organism evidence="2 3">
    <name type="scientific">Fundidesulfovibrio magnetotacticus</name>
    <dbReference type="NCBI Taxonomy" id="2730080"/>
    <lineage>
        <taxon>Bacteria</taxon>
        <taxon>Pseudomonadati</taxon>
        <taxon>Thermodesulfobacteriota</taxon>
        <taxon>Desulfovibrionia</taxon>
        <taxon>Desulfovibrionales</taxon>
        <taxon>Desulfovibrionaceae</taxon>
        <taxon>Fundidesulfovibrio</taxon>
    </lineage>
</organism>
<reference evidence="2 3" key="1">
    <citation type="submission" date="2020-04" db="EMBL/GenBank/DDBJ databases">
        <authorList>
            <consortium name="Desulfovibrio sp. FSS-1 genome sequencing consortium"/>
            <person name="Shimoshige H."/>
            <person name="Kobayashi H."/>
            <person name="Maekawa T."/>
        </authorList>
    </citation>
    <scope>NUCLEOTIDE SEQUENCE [LARGE SCALE GENOMIC DNA]</scope>
    <source>
        <strain evidence="2 3">SIID29052-01</strain>
    </source>
</reference>
<keyword evidence="1" id="KW-0472">Membrane</keyword>
<feature type="transmembrane region" description="Helical" evidence="1">
    <location>
        <begin position="256"/>
        <end position="275"/>
    </location>
</feature>
<feature type="transmembrane region" description="Helical" evidence="1">
    <location>
        <begin position="91"/>
        <end position="112"/>
    </location>
</feature>
<evidence type="ECO:0000313" key="2">
    <source>
        <dbReference type="EMBL" id="GFK95960.1"/>
    </source>
</evidence>
<feature type="transmembrane region" description="Helical" evidence="1">
    <location>
        <begin position="166"/>
        <end position="186"/>
    </location>
</feature>
<keyword evidence="3" id="KW-1185">Reference proteome</keyword>
<feature type="transmembrane region" description="Helical" evidence="1">
    <location>
        <begin position="282"/>
        <end position="303"/>
    </location>
</feature>
<evidence type="ECO:0000256" key="1">
    <source>
        <dbReference type="SAM" id="Phobius"/>
    </source>
</evidence>
<feature type="transmembrane region" description="Helical" evidence="1">
    <location>
        <begin position="323"/>
        <end position="341"/>
    </location>
</feature>
<protein>
    <recommendedName>
        <fullName evidence="4">Acyltransferase</fullName>
    </recommendedName>
</protein>
<evidence type="ECO:0008006" key="4">
    <source>
        <dbReference type="Google" id="ProtNLM"/>
    </source>
</evidence>
<comment type="caution">
    <text evidence="2">The sequence shown here is derived from an EMBL/GenBank/DDBJ whole genome shotgun (WGS) entry which is preliminary data.</text>
</comment>
<dbReference type="Proteomes" id="UP000494245">
    <property type="component" value="Unassembled WGS sequence"/>
</dbReference>
<accession>A0A6V8LYU0</accession>
<gene>
    <name evidence="2" type="ORF">NNJEOMEG_03833</name>
</gene>
<proteinExistence type="predicted"/>
<feature type="transmembrane region" description="Helical" evidence="1">
    <location>
        <begin position="139"/>
        <end position="159"/>
    </location>
</feature>